<dbReference type="Pfam" id="PF00593">
    <property type="entry name" value="TonB_dep_Rec_b-barrel"/>
    <property type="match status" value="1"/>
</dbReference>
<keyword evidence="4 8" id="KW-0812">Transmembrane</keyword>
<dbReference type="InterPro" id="IPR023996">
    <property type="entry name" value="TonB-dep_OMP_SusC/RagA"/>
</dbReference>
<keyword evidence="6 8" id="KW-0472">Membrane</keyword>
<keyword evidence="12" id="KW-0675">Receptor</keyword>
<dbReference type="SUPFAM" id="SSF56935">
    <property type="entry name" value="Porins"/>
    <property type="match status" value="1"/>
</dbReference>
<evidence type="ECO:0000256" key="9">
    <source>
        <dbReference type="RuleBase" id="RU003357"/>
    </source>
</evidence>
<gene>
    <name evidence="12" type="ORF">Q4Q40_10225</name>
</gene>
<evidence type="ECO:0000313" key="12">
    <source>
        <dbReference type="EMBL" id="MDO5974562.1"/>
    </source>
</evidence>
<keyword evidence="3 8" id="KW-1134">Transmembrane beta strand</keyword>
<dbReference type="Pfam" id="PF07715">
    <property type="entry name" value="Plug"/>
    <property type="match status" value="1"/>
</dbReference>
<reference evidence="12" key="1">
    <citation type="submission" date="2023-07" db="EMBL/GenBank/DDBJ databases">
        <title>Two novel species in the genus Flavivirga.</title>
        <authorList>
            <person name="Kwon K."/>
        </authorList>
    </citation>
    <scope>NUCLEOTIDE SEQUENCE</scope>
    <source>
        <strain evidence="12">KACC 14158</strain>
    </source>
</reference>
<evidence type="ECO:0000256" key="2">
    <source>
        <dbReference type="ARBA" id="ARBA00022448"/>
    </source>
</evidence>
<evidence type="ECO:0000256" key="5">
    <source>
        <dbReference type="ARBA" id="ARBA00023077"/>
    </source>
</evidence>
<evidence type="ECO:0000256" key="1">
    <source>
        <dbReference type="ARBA" id="ARBA00004571"/>
    </source>
</evidence>
<evidence type="ECO:0000256" key="7">
    <source>
        <dbReference type="ARBA" id="ARBA00023237"/>
    </source>
</evidence>
<dbReference type="Pfam" id="PF13715">
    <property type="entry name" value="CarbopepD_reg_2"/>
    <property type="match status" value="1"/>
</dbReference>
<protein>
    <submittedName>
        <fullName evidence="12">TonB-dependent receptor</fullName>
    </submittedName>
</protein>
<comment type="similarity">
    <text evidence="8 9">Belongs to the TonB-dependent receptor family.</text>
</comment>
<evidence type="ECO:0000256" key="6">
    <source>
        <dbReference type="ARBA" id="ARBA00023136"/>
    </source>
</evidence>
<dbReference type="Gene3D" id="2.170.130.10">
    <property type="entry name" value="TonB-dependent receptor, plug domain"/>
    <property type="match status" value="1"/>
</dbReference>
<dbReference type="InterPro" id="IPR012910">
    <property type="entry name" value="Plug_dom"/>
</dbReference>
<dbReference type="InterPro" id="IPR000531">
    <property type="entry name" value="Beta-barrel_TonB"/>
</dbReference>
<dbReference type="NCBIfam" id="TIGR04056">
    <property type="entry name" value="OMP_RagA_SusC"/>
    <property type="match status" value="1"/>
</dbReference>
<dbReference type="Gene3D" id="2.60.40.1120">
    <property type="entry name" value="Carboxypeptidase-like, regulatory domain"/>
    <property type="match status" value="1"/>
</dbReference>
<dbReference type="PROSITE" id="PS52016">
    <property type="entry name" value="TONB_DEPENDENT_REC_3"/>
    <property type="match status" value="1"/>
</dbReference>
<evidence type="ECO:0000259" key="11">
    <source>
        <dbReference type="Pfam" id="PF07715"/>
    </source>
</evidence>
<keyword evidence="7 8" id="KW-0998">Cell outer membrane</keyword>
<dbReference type="EMBL" id="JAUOEL010000003">
    <property type="protein sequence ID" value="MDO5974562.1"/>
    <property type="molecule type" value="Genomic_DNA"/>
</dbReference>
<evidence type="ECO:0000256" key="8">
    <source>
        <dbReference type="PROSITE-ProRule" id="PRU01360"/>
    </source>
</evidence>
<keyword evidence="13" id="KW-1185">Reference proteome</keyword>
<feature type="domain" description="TonB-dependent receptor-like beta-barrel" evidence="10">
    <location>
        <begin position="495"/>
        <end position="937"/>
    </location>
</feature>
<keyword evidence="5 9" id="KW-0798">TonB box</keyword>
<evidence type="ECO:0000259" key="10">
    <source>
        <dbReference type="Pfam" id="PF00593"/>
    </source>
</evidence>
<dbReference type="InterPro" id="IPR039426">
    <property type="entry name" value="TonB-dep_rcpt-like"/>
</dbReference>
<dbReference type="InterPro" id="IPR036942">
    <property type="entry name" value="Beta-barrel_TonB_sf"/>
</dbReference>
<evidence type="ECO:0000313" key="13">
    <source>
        <dbReference type="Proteomes" id="UP001176806"/>
    </source>
</evidence>
<dbReference type="InterPro" id="IPR008969">
    <property type="entry name" value="CarboxyPept-like_regulatory"/>
</dbReference>
<comment type="caution">
    <text evidence="12">The sequence shown here is derived from an EMBL/GenBank/DDBJ whole genome shotgun (WGS) entry which is preliminary data.</text>
</comment>
<dbReference type="InterPro" id="IPR023997">
    <property type="entry name" value="TonB-dep_OMP_SusC/RagA_CS"/>
</dbReference>
<sequence length="1095" mass="122337">MKIKLKNAFLYFNKKPLNQITKVVGVLCLTTFFALAPTVVFANNINDSNMQQRITGTISDANGQPLAGANVLEKGTTNGVQVDFDGKYSLTLSNQNAILVVSYLGFITKEVPVGTKTNINIILDEDISTLDEVVVVGYGTQKKVNLTAAVSVIGSEAFENRPTANAIQSLQGTVPGLVISNTAEGGQPGATPDINIRGFITSGGDGDIGDAGPLVLIDGIEMSLGDIDPEDVESVSVLKDAAAASIYGSRAAGGALLVTTKSGKNMNGDVKITYSNNFQYSRPSVWPNSASPINYAYAIQDARRNNNEADYWTEEEYGYIIQNMTNPGSAPSGIADIDNNNSWNVSAIGQGATSATDWQDFLFKDFAEKRKHNLSISGGDQKLNYYFSVGSYEEEGLLVHGKESFERYNVDAKFSAKANDWLTIEFVSKFLKSNSDFPTDTGRGSVLRNTSRILDVLTKLKPTLPTVDDFGNPLLQAQYPIWENQRYQAENNQIVLSPRFIIEPIKDLRFNAQLNYRRNNNSRAYKILTTEYTQPDGTVAFDASQSETSYEPTYINNEYFSPNLFASYDKSIDKHNFHATIGYQSESYNYDEISASTSSLISDNYVSISTSALDDATVNDALSHWAIQSVFSRFRYNFDEKYLFEFSYRRDGSSRFEPENRWAGFPSYSAGYNIAKEEFWPFEAINTFKLRGSYGTLGNQNVDNYLYISSIDADNNGTFLFDGSQELFANTPILESESLTWETVKTTDIGFDLGAFNNKLNVGFSWYRTDIEGMAAPGIDLPEQLGTDSPLTNIGTSRVQGWEIEASWRQQLGDFSYNIRAVLSDYKRTIVEYPNETNDFTQTYWNGKDLGEIWGLQWDGWFMTDDEYDTYPIDQSFLPNSGTWNAGDTKYKDLNEDNVIDRGEWVLGDTGDFSVIGNSTPRYQYSFNIGLNYKNWDMNMFIQGVGKRDVLVSNHQRFRGPAQGELHALVYEEHLDYFRPENTTSPLGPNTDAYFPAPYSNNPGANNKNYRYAVDRYLQNGAYARLKNMQIGFTIPKKLTDKYKIKNFRIFISGENLLTISDMLFYDPEFVAGSFGSAQAYPLSTTFSTGVNISF</sequence>
<keyword evidence="2 8" id="KW-0813">Transport</keyword>
<comment type="subcellular location">
    <subcellularLocation>
        <location evidence="1 8">Cell outer membrane</location>
        <topology evidence="1 8">Multi-pass membrane protein</topology>
    </subcellularLocation>
</comment>
<name>A0ABT8WNQ6_9FLAO</name>
<dbReference type="Gene3D" id="2.40.170.20">
    <property type="entry name" value="TonB-dependent receptor, beta-barrel domain"/>
    <property type="match status" value="1"/>
</dbReference>
<dbReference type="RefSeq" id="WP_303301699.1">
    <property type="nucleotide sequence ID" value="NZ_BAABDA010000050.1"/>
</dbReference>
<dbReference type="Proteomes" id="UP001176806">
    <property type="component" value="Unassembled WGS sequence"/>
</dbReference>
<accession>A0ABT8WNQ6</accession>
<feature type="domain" description="TonB-dependent receptor plug" evidence="11">
    <location>
        <begin position="143"/>
        <end position="255"/>
    </location>
</feature>
<dbReference type="SUPFAM" id="SSF49464">
    <property type="entry name" value="Carboxypeptidase regulatory domain-like"/>
    <property type="match status" value="1"/>
</dbReference>
<dbReference type="InterPro" id="IPR037066">
    <property type="entry name" value="Plug_dom_sf"/>
</dbReference>
<organism evidence="12 13">
    <name type="scientific">Flavivirga jejuensis</name>
    <dbReference type="NCBI Taxonomy" id="870487"/>
    <lineage>
        <taxon>Bacteria</taxon>
        <taxon>Pseudomonadati</taxon>
        <taxon>Bacteroidota</taxon>
        <taxon>Flavobacteriia</taxon>
        <taxon>Flavobacteriales</taxon>
        <taxon>Flavobacteriaceae</taxon>
        <taxon>Flavivirga</taxon>
    </lineage>
</organism>
<evidence type="ECO:0000256" key="3">
    <source>
        <dbReference type="ARBA" id="ARBA00022452"/>
    </source>
</evidence>
<proteinExistence type="inferred from homology"/>
<dbReference type="NCBIfam" id="TIGR04057">
    <property type="entry name" value="SusC_RagA_signa"/>
    <property type="match status" value="1"/>
</dbReference>
<evidence type="ECO:0000256" key="4">
    <source>
        <dbReference type="ARBA" id="ARBA00022692"/>
    </source>
</evidence>